<dbReference type="InterPro" id="IPR003730">
    <property type="entry name" value="Cu_polyphenol_OxRdtase"/>
</dbReference>
<comment type="similarity">
    <text evidence="2 10">Belongs to the purine nucleoside phosphorylase YfiH/LACC1 family.</text>
</comment>
<evidence type="ECO:0000256" key="9">
    <source>
        <dbReference type="ARBA" id="ARBA00049893"/>
    </source>
</evidence>
<keyword evidence="4" id="KW-0479">Metal-binding</keyword>
<dbReference type="HOGENOM" id="CLU_065784_1_1_4"/>
<dbReference type="PANTHER" id="PTHR30616:SF2">
    <property type="entry name" value="PURINE NUCLEOSIDE PHOSPHORYLASE LACC1"/>
    <property type="match status" value="1"/>
</dbReference>
<dbReference type="InterPro" id="IPR011324">
    <property type="entry name" value="Cytotoxic_necrot_fac-like_cat"/>
</dbReference>
<gene>
    <name evidence="11" type="ordered locus">Mfla_1611</name>
</gene>
<dbReference type="eggNOG" id="COG1496">
    <property type="taxonomic scope" value="Bacteria"/>
</dbReference>
<accession>Q1H0V8</accession>
<dbReference type="GO" id="GO:0005507">
    <property type="term" value="F:copper ion binding"/>
    <property type="evidence" value="ECO:0007669"/>
    <property type="project" value="TreeGrafter"/>
</dbReference>
<keyword evidence="12" id="KW-1185">Reference proteome</keyword>
<dbReference type="STRING" id="265072.Mfla_1611"/>
<dbReference type="SUPFAM" id="SSF64438">
    <property type="entry name" value="CNF1/YfiH-like putative cysteine hydrolases"/>
    <property type="match status" value="1"/>
</dbReference>
<evidence type="ECO:0000313" key="12">
    <source>
        <dbReference type="Proteomes" id="UP000002440"/>
    </source>
</evidence>
<comment type="catalytic activity">
    <reaction evidence="9">
        <text>S-methyl-5'-thioadenosine + phosphate = 5-(methylsulfanyl)-alpha-D-ribose 1-phosphate + adenine</text>
        <dbReference type="Rhea" id="RHEA:11852"/>
        <dbReference type="ChEBI" id="CHEBI:16708"/>
        <dbReference type="ChEBI" id="CHEBI:17509"/>
        <dbReference type="ChEBI" id="CHEBI:43474"/>
        <dbReference type="ChEBI" id="CHEBI:58533"/>
        <dbReference type="EC" id="2.4.2.28"/>
    </reaction>
    <physiologicalReaction direction="left-to-right" evidence="9">
        <dbReference type="Rhea" id="RHEA:11853"/>
    </physiologicalReaction>
</comment>
<dbReference type="KEGG" id="mfa:Mfla_1611"/>
<dbReference type="Pfam" id="PF02578">
    <property type="entry name" value="Cu-oxidase_4"/>
    <property type="match status" value="1"/>
</dbReference>
<dbReference type="NCBIfam" id="TIGR00726">
    <property type="entry name" value="peptidoglycan editing factor PgeF"/>
    <property type="match status" value="1"/>
</dbReference>
<name>Q1H0V8_METFK</name>
<keyword evidence="5" id="KW-0378">Hydrolase</keyword>
<evidence type="ECO:0000256" key="3">
    <source>
        <dbReference type="ARBA" id="ARBA00022679"/>
    </source>
</evidence>
<proteinExistence type="inferred from homology"/>
<dbReference type="Gene3D" id="3.60.140.10">
    <property type="entry name" value="CNF1/YfiH-like putative cysteine hydrolases"/>
    <property type="match status" value="1"/>
</dbReference>
<dbReference type="Proteomes" id="UP000002440">
    <property type="component" value="Chromosome"/>
</dbReference>
<dbReference type="EMBL" id="CP000284">
    <property type="protein sequence ID" value="ABE49879.1"/>
    <property type="molecule type" value="Genomic_DNA"/>
</dbReference>
<evidence type="ECO:0000256" key="1">
    <source>
        <dbReference type="ARBA" id="ARBA00000553"/>
    </source>
</evidence>
<reference evidence="11 12" key="1">
    <citation type="submission" date="2006-03" db="EMBL/GenBank/DDBJ databases">
        <title>Complete sequence of Methylobacillus flagellatus KT.</title>
        <authorList>
            <consortium name="US DOE Joint Genome Institute"/>
            <person name="Copeland A."/>
            <person name="Lucas S."/>
            <person name="Lapidus A."/>
            <person name="Barry K."/>
            <person name="Detter J.C."/>
            <person name="Glavina del Rio T."/>
            <person name="Hammon N."/>
            <person name="Israni S."/>
            <person name="Dalin E."/>
            <person name="Tice H."/>
            <person name="Pitluck S."/>
            <person name="Brettin T."/>
            <person name="Bruce D."/>
            <person name="Han C."/>
            <person name="Tapia R."/>
            <person name="Saunders E."/>
            <person name="Gilna P."/>
            <person name="Schmutz J."/>
            <person name="Larimer F."/>
            <person name="Land M."/>
            <person name="Kyrpides N."/>
            <person name="Anderson I."/>
            <person name="Richardson P."/>
        </authorList>
    </citation>
    <scope>NUCLEOTIDE SEQUENCE [LARGE SCALE GENOMIC DNA]</scope>
    <source>
        <strain evidence="12">KT / ATCC 51484 / DSM 6875</strain>
    </source>
</reference>
<dbReference type="GO" id="GO:0017061">
    <property type="term" value="F:S-methyl-5-thioadenosine phosphorylase activity"/>
    <property type="evidence" value="ECO:0007669"/>
    <property type="project" value="UniProtKB-EC"/>
</dbReference>
<protein>
    <recommendedName>
        <fullName evidence="10">Purine nucleoside phosphorylase</fullName>
    </recommendedName>
</protein>
<evidence type="ECO:0000256" key="8">
    <source>
        <dbReference type="ARBA" id="ARBA00048968"/>
    </source>
</evidence>
<comment type="catalytic activity">
    <reaction evidence="8">
        <text>adenosine + phosphate = alpha-D-ribose 1-phosphate + adenine</text>
        <dbReference type="Rhea" id="RHEA:27642"/>
        <dbReference type="ChEBI" id="CHEBI:16335"/>
        <dbReference type="ChEBI" id="CHEBI:16708"/>
        <dbReference type="ChEBI" id="CHEBI:43474"/>
        <dbReference type="ChEBI" id="CHEBI:57720"/>
        <dbReference type="EC" id="2.4.2.1"/>
    </reaction>
    <physiologicalReaction direction="left-to-right" evidence="8">
        <dbReference type="Rhea" id="RHEA:27643"/>
    </physiologicalReaction>
</comment>
<evidence type="ECO:0000256" key="4">
    <source>
        <dbReference type="ARBA" id="ARBA00022723"/>
    </source>
</evidence>
<evidence type="ECO:0000313" key="11">
    <source>
        <dbReference type="EMBL" id="ABE49879.1"/>
    </source>
</evidence>
<evidence type="ECO:0000256" key="2">
    <source>
        <dbReference type="ARBA" id="ARBA00007353"/>
    </source>
</evidence>
<evidence type="ECO:0000256" key="10">
    <source>
        <dbReference type="RuleBase" id="RU361274"/>
    </source>
</evidence>
<comment type="catalytic activity">
    <reaction evidence="7">
        <text>adenosine + H2O + H(+) = inosine + NH4(+)</text>
        <dbReference type="Rhea" id="RHEA:24408"/>
        <dbReference type="ChEBI" id="CHEBI:15377"/>
        <dbReference type="ChEBI" id="CHEBI:15378"/>
        <dbReference type="ChEBI" id="CHEBI:16335"/>
        <dbReference type="ChEBI" id="CHEBI:17596"/>
        <dbReference type="ChEBI" id="CHEBI:28938"/>
        <dbReference type="EC" id="3.5.4.4"/>
    </reaction>
    <physiologicalReaction direction="left-to-right" evidence="7">
        <dbReference type="Rhea" id="RHEA:24409"/>
    </physiologicalReaction>
</comment>
<evidence type="ECO:0000256" key="6">
    <source>
        <dbReference type="ARBA" id="ARBA00022833"/>
    </source>
</evidence>
<keyword evidence="3" id="KW-0808">Transferase</keyword>
<evidence type="ECO:0000256" key="7">
    <source>
        <dbReference type="ARBA" id="ARBA00047989"/>
    </source>
</evidence>
<dbReference type="AlphaFoldDB" id="Q1H0V8"/>
<evidence type="ECO:0000256" key="5">
    <source>
        <dbReference type="ARBA" id="ARBA00022801"/>
    </source>
</evidence>
<dbReference type="RefSeq" id="WP_011479833.1">
    <property type="nucleotide sequence ID" value="NC_007947.1"/>
</dbReference>
<keyword evidence="6" id="KW-0862">Zinc</keyword>
<dbReference type="GO" id="GO:0016787">
    <property type="term" value="F:hydrolase activity"/>
    <property type="evidence" value="ECO:0007669"/>
    <property type="project" value="UniProtKB-KW"/>
</dbReference>
<dbReference type="CDD" id="cd16833">
    <property type="entry name" value="YfiH"/>
    <property type="match status" value="1"/>
</dbReference>
<comment type="catalytic activity">
    <reaction evidence="1">
        <text>inosine + phosphate = alpha-D-ribose 1-phosphate + hypoxanthine</text>
        <dbReference type="Rhea" id="RHEA:27646"/>
        <dbReference type="ChEBI" id="CHEBI:17368"/>
        <dbReference type="ChEBI" id="CHEBI:17596"/>
        <dbReference type="ChEBI" id="CHEBI:43474"/>
        <dbReference type="ChEBI" id="CHEBI:57720"/>
        <dbReference type="EC" id="2.4.2.1"/>
    </reaction>
    <physiologicalReaction direction="left-to-right" evidence="1">
        <dbReference type="Rhea" id="RHEA:27647"/>
    </physiologicalReaction>
</comment>
<dbReference type="InterPro" id="IPR038371">
    <property type="entry name" value="Cu_polyphenol_OxRdtase_sf"/>
</dbReference>
<organism evidence="11 12">
    <name type="scientific">Methylobacillus flagellatus (strain ATCC 51484 / DSM 6875 / VKM B-1610 / KT)</name>
    <dbReference type="NCBI Taxonomy" id="265072"/>
    <lineage>
        <taxon>Bacteria</taxon>
        <taxon>Pseudomonadati</taxon>
        <taxon>Pseudomonadota</taxon>
        <taxon>Betaproteobacteria</taxon>
        <taxon>Nitrosomonadales</taxon>
        <taxon>Methylophilaceae</taxon>
        <taxon>Methylobacillus</taxon>
    </lineage>
</organism>
<dbReference type="PANTHER" id="PTHR30616">
    <property type="entry name" value="UNCHARACTERIZED PROTEIN YFIH"/>
    <property type="match status" value="1"/>
</dbReference>
<sequence length="244" mass="26437">MLSDQDLIIPDWPAPANVRALQTTRSGGVSKAPYNSLNLGMHVGDVALDVAANRQRLNRYVPTEPVWLNQVHGITVIDAGTASCVPDADAAYARTRHTVCAVMTADCLPVLICDKAGTIVSAVHAGWRSLLDGVIEETVAEMDKPGSDLLAWLGPAIGPDAFEVGDEVRRAFIARDAKAEQAFRPASAGKWLGDIFQLGRQRLANVGVSHIYGGGLCTYDDEERFFSFRRDESTGRMASLIWLE</sequence>